<accession>A0A4R6Q893</accession>
<organism evidence="4 5">
    <name type="scientific">Flavobacterium dankookense</name>
    <dbReference type="NCBI Taxonomy" id="706186"/>
    <lineage>
        <taxon>Bacteria</taxon>
        <taxon>Pseudomonadati</taxon>
        <taxon>Bacteroidota</taxon>
        <taxon>Flavobacteriia</taxon>
        <taxon>Flavobacteriales</taxon>
        <taxon>Flavobacteriaceae</taxon>
        <taxon>Flavobacterium</taxon>
    </lineage>
</organism>
<proteinExistence type="predicted"/>
<evidence type="ECO:0000259" key="3">
    <source>
        <dbReference type="PROSITE" id="PS50093"/>
    </source>
</evidence>
<dbReference type="Pfam" id="PF19081">
    <property type="entry name" value="Ig_7"/>
    <property type="match status" value="9"/>
</dbReference>
<dbReference type="InterPro" id="IPR000601">
    <property type="entry name" value="PKD_dom"/>
</dbReference>
<dbReference type="NCBIfam" id="TIGR04183">
    <property type="entry name" value="Por_Secre_tail"/>
    <property type="match status" value="1"/>
</dbReference>
<gene>
    <name evidence="4" type="ORF">BC748_2379</name>
</gene>
<evidence type="ECO:0000256" key="1">
    <source>
        <dbReference type="ARBA" id="ARBA00022729"/>
    </source>
</evidence>
<reference evidence="4 5" key="1">
    <citation type="submission" date="2019-03" db="EMBL/GenBank/DDBJ databases">
        <title>Genomic Encyclopedia of Archaeal and Bacterial Type Strains, Phase II (KMG-II): from individual species to whole genera.</title>
        <authorList>
            <person name="Goeker M."/>
        </authorList>
    </citation>
    <scope>NUCLEOTIDE SEQUENCE [LARGE SCALE GENOMIC DNA]</scope>
    <source>
        <strain evidence="4 5">DSM 25687</strain>
    </source>
</reference>
<dbReference type="InterPro" id="IPR022409">
    <property type="entry name" value="PKD/Chitinase_dom"/>
</dbReference>
<feature type="signal peptide" evidence="2">
    <location>
        <begin position="1"/>
        <end position="23"/>
    </location>
</feature>
<evidence type="ECO:0000313" key="5">
    <source>
        <dbReference type="Proteomes" id="UP000295260"/>
    </source>
</evidence>
<keyword evidence="5" id="KW-1185">Reference proteome</keyword>
<evidence type="ECO:0000256" key="2">
    <source>
        <dbReference type="SAM" id="SignalP"/>
    </source>
</evidence>
<dbReference type="InterPro" id="IPR044023">
    <property type="entry name" value="Ig_7"/>
</dbReference>
<name>A0A4R6Q893_9FLAO</name>
<dbReference type="InterPro" id="IPR026444">
    <property type="entry name" value="Secre_tail"/>
</dbReference>
<dbReference type="RefSeq" id="WP_133533609.1">
    <property type="nucleotide sequence ID" value="NZ_SNXR01000015.1"/>
</dbReference>
<protein>
    <submittedName>
        <fullName evidence="4">Putative secreted protein (Por secretion system target)</fullName>
    </submittedName>
</protein>
<comment type="caution">
    <text evidence="4">The sequence shown here is derived from an EMBL/GenBank/DDBJ whole genome shotgun (WGS) entry which is preliminary data.</text>
</comment>
<dbReference type="Proteomes" id="UP000295260">
    <property type="component" value="Unassembled WGS sequence"/>
</dbReference>
<evidence type="ECO:0000313" key="4">
    <source>
        <dbReference type="EMBL" id="TDP58340.1"/>
    </source>
</evidence>
<dbReference type="OrthoDB" id="1236981at2"/>
<dbReference type="InterPro" id="IPR035986">
    <property type="entry name" value="PKD_dom_sf"/>
</dbReference>
<dbReference type="CDD" id="cd00146">
    <property type="entry name" value="PKD"/>
    <property type="match status" value="1"/>
</dbReference>
<dbReference type="EMBL" id="SNXR01000015">
    <property type="protein sequence ID" value="TDP58340.1"/>
    <property type="molecule type" value="Genomic_DNA"/>
</dbReference>
<dbReference type="Pfam" id="PF18962">
    <property type="entry name" value="Por_Secre_tail"/>
    <property type="match status" value="1"/>
</dbReference>
<keyword evidence="1 2" id="KW-0732">Signal</keyword>
<dbReference type="SUPFAM" id="SSF49299">
    <property type="entry name" value="PKD domain"/>
    <property type="match status" value="1"/>
</dbReference>
<dbReference type="AlphaFoldDB" id="A0A4R6Q893"/>
<dbReference type="PROSITE" id="PS50093">
    <property type="entry name" value="PKD"/>
    <property type="match status" value="1"/>
</dbReference>
<dbReference type="SMART" id="SM00089">
    <property type="entry name" value="PKD"/>
    <property type="match status" value="1"/>
</dbReference>
<dbReference type="Pfam" id="PF00801">
    <property type="entry name" value="PKD"/>
    <property type="match status" value="1"/>
</dbReference>
<dbReference type="InterPro" id="IPR013783">
    <property type="entry name" value="Ig-like_fold"/>
</dbReference>
<feature type="domain" description="PKD" evidence="3">
    <location>
        <begin position="155"/>
        <end position="240"/>
    </location>
</feature>
<dbReference type="Gene3D" id="2.60.40.10">
    <property type="entry name" value="Immunoglobulins"/>
    <property type="match status" value="1"/>
</dbReference>
<sequence>MKTTKIYLVVCLTFLLTQFNAFSQYNGGVSDGATLDEISATSCSTPAHFYAYFGGNNDGASVDELSATTCGFSNFQYAYFGGVSDGAATEELSATTCGIPPSFFAYFGGNSDGAGVETLESTVCGFPPQFYAYFGGNSDGFSLDATAPICPTQPPVASFTASTTALCVGQSVTFTDTSTNIPFVWNWTITGATPSTSTVQNPTFTFNSPGTFTVVFTATNYNGSDTVTFTDYITVTAIPVVNSTTPASRCDAGTVTLQAAATLGTLNWYDAPTGGNLVGTGTSFTTPSISATTTYYVQSVVGSCTSTRVSVVATVNNTPTITSTTPAARCGTGNITLLAIASSGTIQWYDLPSGGTLLASGGTLNLFGLSTTTTYYVQVTNGFCTSSRTPVIATINAVPTVTSTTPATRCDAGSVTLQALASSGTLNWYDAPTAGTLVGTGTSFTTPSISTTTTYYVEATSGTCNSARTAVTATVNVTPSITSTTPGNRCDTGSVTLFASANAGTLNWYNAPTGGTLLGTGTSFTTPSISATTTYYVEAVNGSCTSVRTSVVATVNASPTISSTTPASICSGDAFNITAVASSGTVNWYNSPTGGTLLATGSNYSLSSLSTTTIFYAQAIDGSCSSVRTPVEVTVTNRPTNTSSTPASRCGNGSVTLSATFSSGTVNWYDAPVGGTLVGTGFNFTTPSLSATTSYFAEATNGVCTSLVRTSVTATINEIPVITSTTPASRCGDGSVTLQATASIGTINWYNAPTGGTLVATGGSFTTPILGTTTIYYVEVVNGGCNSARTAVNATVFAVATITSTSPASRCDAGTLTLNATSNIGTLNWYNAPSGGTLLATGTSFTTPVISNSTTYYVEATNGSCTSSRVAVTASINTIAAPTGFANQTFCAGETVGLILVTGSNVIWYDSPTGGNIIPNGTALVSGTTYYASQTLTSCESPTRLAVTMTLGGCLGIDDFEKNNIKIYPNPTENSVTISSTQQIKNVEVVNLLGQSLFVKQFNSMQDEVDLSKLPTATYLLKISDENGSTKISKVIKK</sequence>
<feature type="chain" id="PRO_5020523480" evidence="2">
    <location>
        <begin position="24"/>
        <end position="1038"/>
    </location>
</feature>